<dbReference type="Gene3D" id="1.20.58.220">
    <property type="entry name" value="Phosphate transport system protein phou homolog 2, domain 2"/>
    <property type="match status" value="1"/>
</dbReference>
<organism evidence="2">
    <name type="scientific">uncultured marine thaumarchaeote AD1000_72_F04</name>
    <dbReference type="NCBI Taxonomy" id="1455938"/>
    <lineage>
        <taxon>Archaea</taxon>
        <taxon>Nitrososphaerota</taxon>
        <taxon>environmental samples</taxon>
    </lineage>
</organism>
<evidence type="ECO:0000313" key="2">
    <source>
        <dbReference type="EMBL" id="AIE96109.1"/>
    </source>
</evidence>
<dbReference type="Pfam" id="PF01895">
    <property type="entry name" value="PhoU"/>
    <property type="match status" value="2"/>
</dbReference>
<accession>A0A075FY41</accession>
<dbReference type="PANTHER" id="PTHR42930">
    <property type="entry name" value="PHOSPHATE-SPECIFIC TRANSPORT SYSTEM ACCESSORY PROTEIN PHOU"/>
    <property type="match status" value="1"/>
</dbReference>
<dbReference type="PANTHER" id="PTHR42930:SF3">
    <property type="entry name" value="PHOSPHATE-SPECIFIC TRANSPORT SYSTEM ACCESSORY PROTEIN PHOU"/>
    <property type="match status" value="1"/>
</dbReference>
<dbReference type="AlphaFoldDB" id="A0A075FY41"/>
<protein>
    <submittedName>
        <fullName evidence="2">Phosphate uptake regulator (PhoU)</fullName>
    </submittedName>
</protein>
<feature type="domain" description="PhoU" evidence="1">
    <location>
        <begin position="111"/>
        <end position="183"/>
    </location>
</feature>
<evidence type="ECO:0000259" key="1">
    <source>
        <dbReference type="Pfam" id="PF01895"/>
    </source>
</evidence>
<name>A0A075FY41_9ARCH</name>
<dbReference type="EMBL" id="KF900469">
    <property type="protein sequence ID" value="AIE96109.1"/>
    <property type="molecule type" value="Genomic_DNA"/>
</dbReference>
<gene>
    <name evidence="2" type="primary">phoU</name>
</gene>
<dbReference type="InterPro" id="IPR028366">
    <property type="entry name" value="PhoU"/>
</dbReference>
<reference evidence="2" key="1">
    <citation type="journal article" date="2014" name="Genome Biol. Evol.">
        <title>Pangenome evidence for extensive interdomain horizontal transfer affecting lineage core and shell genes in uncultured planktonic thaumarchaeota and euryarchaeota.</title>
        <authorList>
            <person name="Deschamps P."/>
            <person name="Zivanovic Y."/>
            <person name="Moreira D."/>
            <person name="Rodriguez-Valera F."/>
            <person name="Lopez-Garcia P."/>
        </authorList>
    </citation>
    <scope>NUCLEOTIDE SEQUENCE</scope>
</reference>
<feature type="domain" description="PhoU" evidence="1">
    <location>
        <begin position="8"/>
        <end position="92"/>
    </location>
</feature>
<dbReference type="InterPro" id="IPR038078">
    <property type="entry name" value="PhoU-like_sf"/>
</dbReference>
<proteinExistence type="predicted"/>
<dbReference type="SUPFAM" id="SSF109755">
    <property type="entry name" value="PhoU-like"/>
    <property type="match status" value="1"/>
</dbReference>
<dbReference type="GO" id="GO:0030643">
    <property type="term" value="P:intracellular phosphate ion homeostasis"/>
    <property type="evidence" value="ECO:0007669"/>
    <property type="project" value="InterPro"/>
</dbReference>
<sequence>MKELSEMISQMGEDALTCFSLALESYLDDRKTAPQVHELSQNIRKNYYKVEDQIFDIMLKYQPVAEDFRFIRSSTEISYAYSRFGRYAYDIALVRETYGGVTECVNDGLEETSTRVKKMIRDAVISFRDLDIRKAIKIQRREVKVDRIYHERIPELINSNNTKCALMETLILRYLERIADHAVFLSDAVNYIVTGKHRPVEEEISDNDK</sequence>
<dbReference type="InterPro" id="IPR026022">
    <property type="entry name" value="PhoU_dom"/>
</dbReference>
<dbReference type="GO" id="GO:0045936">
    <property type="term" value="P:negative regulation of phosphate metabolic process"/>
    <property type="evidence" value="ECO:0007669"/>
    <property type="project" value="InterPro"/>
</dbReference>